<feature type="signal peptide" evidence="1">
    <location>
        <begin position="1"/>
        <end position="19"/>
    </location>
</feature>
<evidence type="ECO:0000313" key="3">
    <source>
        <dbReference type="Proteomes" id="UP000011996"/>
    </source>
</evidence>
<accession>M5SCV1</accession>
<evidence type="ECO:0000313" key="2">
    <source>
        <dbReference type="EMBL" id="EMI25507.1"/>
    </source>
</evidence>
<protein>
    <submittedName>
        <fullName evidence="2">Secreted protein</fullName>
    </submittedName>
</protein>
<organism evidence="2 3">
    <name type="scientific">Rhodopirellula europaea SH398</name>
    <dbReference type="NCBI Taxonomy" id="1263868"/>
    <lineage>
        <taxon>Bacteria</taxon>
        <taxon>Pseudomonadati</taxon>
        <taxon>Planctomycetota</taxon>
        <taxon>Planctomycetia</taxon>
        <taxon>Pirellulales</taxon>
        <taxon>Pirellulaceae</taxon>
        <taxon>Rhodopirellula</taxon>
    </lineage>
</organism>
<keyword evidence="1" id="KW-0732">Signal</keyword>
<comment type="caution">
    <text evidence="2">The sequence shown here is derived from an EMBL/GenBank/DDBJ whole genome shotgun (WGS) entry which is preliminary data.</text>
</comment>
<reference evidence="2 3" key="1">
    <citation type="journal article" date="2013" name="Mar. Genomics">
        <title>Expression of sulfatases in Rhodopirellula baltica and the diversity of sulfatases in the genus Rhodopirellula.</title>
        <authorList>
            <person name="Wegner C.E."/>
            <person name="Richter-Heitmann T."/>
            <person name="Klindworth A."/>
            <person name="Klockow C."/>
            <person name="Richter M."/>
            <person name="Achstetter T."/>
            <person name="Glockner F.O."/>
            <person name="Harder J."/>
        </authorList>
    </citation>
    <scope>NUCLEOTIDE SEQUENCE [LARGE SCALE GENOMIC DNA]</scope>
    <source>
        <strain evidence="2 3">SH398</strain>
    </source>
</reference>
<gene>
    <name evidence="2" type="ORF">RESH_03858</name>
</gene>
<feature type="chain" id="PRO_5004071399" evidence="1">
    <location>
        <begin position="20"/>
        <end position="50"/>
    </location>
</feature>
<dbReference type="Proteomes" id="UP000011996">
    <property type="component" value="Unassembled WGS sequence"/>
</dbReference>
<dbReference type="PATRIC" id="fig|1263868.3.peg.4158"/>
<dbReference type="EMBL" id="ANOF01000124">
    <property type="protein sequence ID" value="EMI25507.1"/>
    <property type="molecule type" value="Genomic_DNA"/>
</dbReference>
<dbReference type="STRING" id="1263868.RESH_03858"/>
<evidence type="ECO:0000256" key="1">
    <source>
        <dbReference type="SAM" id="SignalP"/>
    </source>
</evidence>
<name>M5SCV1_9BACT</name>
<sequence length="50" mass="5427">MASSTHLLLLAFPMLAAQAFSRLNDVLTSPSSRLNLWLAETSPPLFARLG</sequence>
<proteinExistence type="predicted"/>
<dbReference type="AlphaFoldDB" id="M5SCV1"/>